<dbReference type="HAMAP" id="MF_00910">
    <property type="entry name" value="FtsL"/>
    <property type="match status" value="1"/>
</dbReference>
<accession>A0A0R2KS80</accession>
<feature type="region of interest" description="Disordered" evidence="9">
    <location>
        <begin position="1"/>
        <end position="24"/>
    </location>
</feature>
<organism evidence="10 11">
    <name type="scientific">Ligilactobacillus ceti DSM 22408</name>
    <dbReference type="NCBI Taxonomy" id="1122146"/>
    <lineage>
        <taxon>Bacteria</taxon>
        <taxon>Bacillati</taxon>
        <taxon>Bacillota</taxon>
        <taxon>Bacilli</taxon>
        <taxon>Lactobacillales</taxon>
        <taxon>Lactobacillaceae</taxon>
        <taxon>Ligilactobacillus</taxon>
    </lineage>
</organism>
<feature type="transmembrane region" description="Helical" evidence="7">
    <location>
        <begin position="36"/>
        <end position="56"/>
    </location>
</feature>
<dbReference type="PATRIC" id="fig|1122146.4.peg.969"/>
<dbReference type="RefSeq" id="WP_027107366.1">
    <property type="nucleotide sequence ID" value="NZ_JQBZ01000025.1"/>
</dbReference>
<keyword evidence="6 7" id="KW-0131">Cell cycle</keyword>
<dbReference type="GO" id="GO:0043093">
    <property type="term" value="P:FtsZ-dependent cytokinesis"/>
    <property type="evidence" value="ECO:0007669"/>
    <property type="project" value="UniProtKB-UniRule"/>
</dbReference>
<evidence type="ECO:0000256" key="3">
    <source>
        <dbReference type="ARBA" id="ARBA00022692"/>
    </source>
</evidence>
<evidence type="ECO:0000313" key="10">
    <source>
        <dbReference type="EMBL" id="KRN88964.1"/>
    </source>
</evidence>
<keyword evidence="5 7" id="KW-0472">Membrane</keyword>
<proteinExistence type="inferred from homology"/>
<evidence type="ECO:0000256" key="6">
    <source>
        <dbReference type="ARBA" id="ARBA00023306"/>
    </source>
</evidence>
<dbReference type="Proteomes" id="UP000051500">
    <property type="component" value="Unassembled WGS sequence"/>
</dbReference>
<keyword evidence="11" id="KW-1185">Reference proteome</keyword>
<dbReference type="NCBIfam" id="TIGR02209">
    <property type="entry name" value="ftsL_broad"/>
    <property type="match status" value="1"/>
</dbReference>
<name>A0A0R2KS80_9LACO</name>
<evidence type="ECO:0000256" key="1">
    <source>
        <dbReference type="ARBA" id="ARBA00022475"/>
    </source>
</evidence>
<evidence type="ECO:0000256" key="2">
    <source>
        <dbReference type="ARBA" id="ARBA00022618"/>
    </source>
</evidence>
<dbReference type="EMBL" id="JQBZ01000025">
    <property type="protein sequence ID" value="KRN88964.1"/>
    <property type="molecule type" value="Genomic_DNA"/>
</dbReference>
<keyword evidence="1 7" id="KW-1003">Cell membrane</keyword>
<keyword evidence="3 7" id="KW-0812">Transmembrane</keyword>
<evidence type="ECO:0000256" key="7">
    <source>
        <dbReference type="HAMAP-Rule" id="MF_00910"/>
    </source>
</evidence>
<keyword evidence="4 7" id="KW-1133">Transmembrane helix</keyword>
<comment type="function">
    <text evidence="7">Essential cell division protein.</text>
</comment>
<gene>
    <name evidence="7" type="primary">ftsL</name>
    <name evidence="10" type="ORF">IV53_GL000934</name>
</gene>
<dbReference type="InterPro" id="IPR011922">
    <property type="entry name" value="Cell_div_FtsL"/>
</dbReference>
<evidence type="ECO:0000256" key="9">
    <source>
        <dbReference type="SAM" id="MobiDB-lite"/>
    </source>
</evidence>
<evidence type="ECO:0000256" key="8">
    <source>
        <dbReference type="NCBIfam" id="TIGR02209"/>
    </source>
</evidence>
<keyword evidence="2 7" id="KW-0132">Cell division</keyword>
<dbReference type="AlphaFoldDB" id="A0A0R2KS80"/>
<evidence type="ECO:0000256" key="4">
    <source>
        <dbReference type="ARBA" id="ARBA00022989"/>
    </source>
</evidence>
<protein>
    <recommendedName>
        <fullName evidence="7 8">Cell division protein FtsL</fullName>
    </recommendedName>
</protein>
<dbReference type="GO" id="GO:0032153">
    <property type="term" value="C:cell division site"/>
    <property type="evidence" value="ECO:0007669"/>
    <property type="project" value="UniProtKB-UniRule"/>
</dbReference>
<sequence length="116" mass="12961">MPQSTARQLNTYAGSQHIHKSTTKEKSPYLKKELKIFIATLTWMVVLGIIVIGTTIKLSAAQQSYQQTVNELSVMVTNNNNAKQEISELGSQDRLSEIAKKAGLTLNEKNMRNILK</sequence>
<reference evidence="10 11" key="1">
    <citation type="journal article" date="2015" name="Genome Announc.">
        <title>Expanding the biotechnology potential of lactobacilli through comparative genomics of 213 strains and associated genera.</title>
        <authorList>
            <person name="Sun Z."/>
            <person name="Harris H.M."/>
            <person name="McCann A."/>
            <person name="Guo C."/>
            <person name="Argimon S."/>
            <person name="Zhang W."/>
            <person name="Yang X."/>
            <person name="Jeffery I.B."/>
            <person name="Cooney J.C."/>
            <person name="Kagawa T.F."/>
            <person name="Liu W."/>
            <person name="Song Y."/>
            <person name="Salvetti E."/>
            <person name="Wrobel A."/>
            <person name="Rasinkangas P."/>
            <person name="Parkhill J."/>
            <person name="Rea M.C."/>
            <person name="O'Sullivan O."/>
            <person name="Ritari J."/>
            <person name="Douillard F.P."/>
            <person name="Paul Ross R."/>
            <person name="Yang R."/>
            <person name="Briner A.E."/>
            <person name="Felis G.E."/>
            <person name="de Vos W.M."/>
            <person name="Barrangou R."/>
            <person name="Klaenhammer T.R."/>
            <person name="Caufield P.W."/>
            <person name="Cui Y."/>
            <person name="Zhang H."/>
            <person name="O'Toole P.W."/>
        </authorList>
    </citation>
    <scope>NUCLEOTIDE SEQUENCE [LARGE SCALE GENOMIC DNA]</scope>
    <source>
        <strain evidence="10 11">DSM 22408</strain>
    </source>
</reference>
<evidence type="ECO:0000313" key="11">
    <source>
        <dbReference type="Proteomes" id="UP000051500"/>
    </source>
</evidence>
<dbReference type="GO" id="GO:0005886">
    <property type="term" value="C:plasma membrane"/>
    <property type="evidence" value="ECO:0007669"/>
    <property type="project" value="UniProtKB-SubCell"/>
</dbReference>
<dbReference type="STRING" id="1122146.IV53_GL000934"/>
<comment type="subcellular location">
    <subcellularLocation>
        <location evidence="7">Cell membrane</location>
        <topology evidence="7">Single-pass type II membrane protein</topology>
    </subcellularLocation>
    <text evidence="7">Localizes to the division septum where it forms a ring structure.</text>
</comment>
<dbReference type="OrthoDB" id="2325224at2"/>
<comment type="similarity">
    <text evidence="7">Belongs to the FtsL family.</text>
</comment>
<evidence type="ECO:0000256" key="5">
    <source>
        <dbReference type="ARBA" id="ARBA00023136"/>
    </source>
</evidence>
<feature type="compositionally biased region" description="Polar residues" evidence="9">
    <location>
        <begin position="1"/>
        <end position="14"/>
    </location>
</feature>
<comment type="caution">
    <text evidence="10">The sequence shown here is derived from an EMBL/GenBank/DDBJ whole genome shotgun (WGS) entry which is preliminary data.</text>
</comment>